<sequence>MTHNGMSSGEDSLVDATRSRSNCGVGVVMDLDGDGGSRIVDESLQVLENMEHRGTTGAEEATGDGAGIMLRIPHEFFSAVVDADLPSTGNYAVGTLFFPCDDEARHRLKLLVEDALVEEGLEVRTWRSVPTDNSRLGDTAIESEPHVEQVFIVPRDESTDTGLTADEFDRRLYVARRVVENRVDTKQPPGYEQCYIVSLDRKTVIYKGLLKASQLATYYPDLTDERMRSVFAMVHARFSTNTLGAWHLAHPFRTMVHNGEFNTIRGNINWMRSRETDLAHDAFGDDIEKIKPIIDDPDQSDTASLDNVLELLLEGGRSLPHALRMLIPEAWRGDETAIDEKRQEFYEYHASLIEPWDGPALVVGTDGERVGAVLDRNGLRPCRYDLLSDDTLVMASEVGVLPYDESEIVERGRLQPGQCFVADPTEGRIVPDADVFDEITDEQYGTWVADEQVQLDDQTQADTEPQASNTIRAKQAMFGYTYDVRVYPQSISIVSRRSREIGCVDRCNRRTNVSRR</sequence>
<dbReference type="Proteomes" id="UP001596414">
    <property type="component" value="Unassembled WGS sequence"/>
</dbReference>
<dbReference type="AlphaFoldDB" id="A0ABD5X7W6"/>
<comment type="cofactor">
    <cofactor evidence="2">
        <name>[3Fe-4S] cluster</name>
        <dbReference type="ChEBI" id="CHEBI:21137"/>
    </cofactor>
</comment>
<accession>A0ABD5X7W6</accession>
<keyword evidence="10" id="KW-0408">Iron</keyword>
<comment type="caution">
    <text evidence="16">The sequence shown here is derived from an EMBL/GenBank/DDBJ whole genome shotgun (WGS) entry which is preliminary data.</text>
</comment>
<evidence type="ECO:0000256" key="14">
    <source>
        <dbReference type="ARBA" id="ARBA00029440"/>
    </source>
</evidence>
<reference evidence="16 17" key="1">
    <citation type="journal article" date="2014" name="Int. J. Syst. Evol. Microbiol.">
        <title>Complete genome sequence of Corynebacterium casei LMG S-19264T (=DSM 44701T), isolated from a smear-ripened cheese.</title>
        <authorList>
            <consortium name="US DOE Joint Genome Institute (JGI-PGF)"/>
            <person name="Walter F."/>
            <person name="Albersmeier A."/>
            <person name="Kalinowski J."/>
            <person name="Ruckert C."/>
        </authorList>
    </citation>
    <scope>NUCLEOTIDE SEQUENCE [LARGE SCALE GENOMIC DNA]</scope>
    <source>
        <strain evidence="16 17">CGMCC 4.7215</strain>
    </source>
</reference>
<protein>
    <submittedName>
        <fullName evidence="16">Glutamate synthase subunit alpha</fullName>
    </submittedName>
</protein>
<dbReference type="InterPro" id="IPR017932">
    <property type="entry name" value="GATase_2_dom"/>
</dbReference>
<keyword evidence="11" id="KW-0411">Iron-sulfur</keyword>
<evidence type="ECO:0000256" key="5">
    <source>
        <dbReference type="ARBA" id="ARBA00022630"/>
    </source>
</evidence>
<dbReference type="GO" id="GO:0046872">
    <property type="term" value="F:metal ion binding"/>
    <property type="evidence" value="ECO:0007669"/>
    <property type="project" value="UniProtKB-KW"/>
</dbReference>
<name>A0ABD5X7W6_9EURY</name>
<evidence type="ECO:0000256" key="13">
    <source>
        <dbReference type="ARBA" id="ARBA00023291"/>
    </source>
</evidence>
<dbReference type="EMBL" id="JBHSZQ010000002">
    <property type="protein sequence ID" value="MFC7125058.1"/>
    <property type="molecule type" value="Genomic_DNA"/>
</dbReference>
<keyword evidence="6" id="KW-0288">FMN</keyword>
<evidence type="ECO:0000256" key="6">
    <source>
        <dbReference type="ARBA" id="ARBA00022643"/>
    </source>
</evidence>
<comment type="pathway">
    <text evidence="14">Amino-acid biosynthesis.</text>
</comment>
<evidence type="ECO:0000313" key="16">
    <source>
        <dbReference type="EMBL" id="MFC7125058.1"/>
    </source>
</evidence>
<comment type="cofactor">
    <cofactor evidence="1">
        <name>FMN</name>
        <dbReference type="ChEBI" id="CHEBI:58210"/>
    </cofactor>
</comment>
<keyword evidence="12" id="KW-0314">Glutamate biosynthesis</keyword>
<dbReference type="SUPFAM" id="SSF56235">
    <property type="entry name" value="N-terminal nucleophile aminohydrolases (Ntn hydrolases)"/>
    <property type="match status" value="1"/>
</dbReference>
<evidence type="ECO:0000256" key="11">
    <source>
        <dbReference type="ARBA" id="ARBA00023014"/>
    </source>
</evidence>
<keyword evidence="13" id="KW-0003">3Fe-4S</keyword>
<dbReference type="GO" id="GO:0051538">
    <property type="term" value="F:3 iron, 4 sulfur cluster binding"/>
    <property type="evidence" value="ECO:0007669"/>
    <property type="project" value="UniProtKB-KW"/>
</dbReference>
<proteinExistence type="inferred from homology"/>
<evidence type="ECO:0000256" key="10">
    <source>
        <dbReference type="ARBA" id="ARBA00023004"/>
    </source>
</evidence>
<dbReference type="GO" id="GO:0015930">
    <property type="term" value="F:glutamate synthase activity"/>
    <property type="evidence" value="ECO:0007669"/>
    <property type="project" value="UniProtKB-ARBA"/>
</dbReference>
<keyword evidence="4" id="KW-0028">Amino-acid biosynthesis</keyword>
<feature type="non-terminal residue" evidence="16">
    <location>
        <position position="516"/>
    </location>
</feature>
<organism evidence="16 17">
    <name type="scientific">Halovenus rubra</name>
    <dbReference type="NCBI Taxonomy" id="869890"/>
    <lineage>
        <taxon>Archaea</taxon>
        <taxon>Methanobacteriati</taxon>
        <taxon>Methanobacteriota</taxon>
        <taxon>Stenosarchaea group</taxon>
        <taxon>Halobacteria</taxon>
        <taxon>Halobacteriales</taxon>
        <taxon>Haloarculaceae</taxon>
        <taxon>Halovenus</taxon>
    </lineage>
</organism>
<evidence type="ECO:0000256" key="3">
    <source>
        <dbReference type="ARBA" id="ARBA00009716"/>
    </source>
</evidence>
<dbReference type="PROSITE" id="PS51278">
    <property type="entry name" value="GATASE_TYPE_2"/>
    <property type="match status" value="1"/>
</dbReference>
<evidence type="ECO:0000256" key="7">
    <source>
        <dbReference type="ARBA" id="ARBA00022723"/>
    </source>
</evidence>
<dbReference type="CDD" id="cd00713">
    <property type="entry name" value="GltS"/>
    <property type="match status" value="1"/>
</dbReference>
<dbReference type="InterPro" id="IPR050711">
    <property type="entry name" value="ET-N_metabolism_enzyme"/>
</dbReference>
<dbReference type="GO" id="GO:0006537">
    <property type="term" value="P:glutamate biosynthetic process"/>
    <property type="evidence" value="ECO:0007669"/>
    <property type="project" value="UniProtKB-KW"/>
</dbReference>
<evidence type="ECO:0000256" key="12">
    <source>
        <dbReference type="ARBA" id="ARBA00023164"/>
    </source>
</evidence>
<evidence type="ECO:0000256" key="1">
    <source>
        <dbReference type="ARBA" id="ARBA00001917"/>
    </source>
</evidence>
<dbReference type="Gene3D" id="3.60.20.10">
    <property type="entry name" value="Glutamine Phosphoribosylpyrophosphate, subunit 1, domain 1"/>
    <property type="match status" value="1"/>
</dbReference>
<dbReference type="InterPro" id="IPR029055">
    <property type="entry name" value="Ntn_hydrolases_N"/>
</dbReference>
<evidence type="ECO:0000256" key="8">
    <source>
        <dbReference type="ARBA" id="ARBA00022962"/>
    </source>
</evidence>
<keyword evidence="5" id="KW-0285">Flavoprotein</keyword>
<keyword evidence="7" id="KW-0479">Metal-binding</keyword>
<gene>
    <name evidence="16" type="ORF">ACFQJ7_03260</name>
</gene>
<comment type="similarity">
    <text evidence="3">Belongs to the glutamate synthase family.</text>
</comment>
<dbReference type="PANTHER" id="PTHR11938">
    <property type="entry name" value="FAD NADPH DEHYDROGENASE/OXIDOREDUCTASE"/>
    <property type="match status" value="1"/>
</dbReference>
<evidence type="ECO:0000256" key="4">
    <source>
        <dbReference type="ARBA" id="ARBA00022605"/>
    </source>
</evidence>
<dbReference type="FunFam" id="3.60.20.10:FF:000001">
    <property type="entry name" value="Glutamate synthase, large subunit"/>
    <property type="match status" value="1"/>
</dbReference>
<evidence type="ECO:0000256" key="2">
    <source>
        <dbReference type="ARBA" id="ARBA00001927"/>
    </source>
</evidence>
<evidence type="ECO:0000313" key="17">
    <source>
        <dbReference type="Proteomes" id="UP001596414"/>
    </source>
</evidence>
<evidence type="ECO:0000259" key="15">
    <source>
        <dbReference type="PROSITE" id="PS51278"/>
    </source>
</evidence>
<keyword evidence="9" id="KW-0560">Oxidoreductase</keyword>
<dbReference type="PANTHER" id="PTHR11938:SF133">
    <property type="entry name" value="GLUTAMATE SYNTHASE (NADH)"/>
    <property type="match status" value="1"/>
</dbReference>
<evidence type="ECO:0000256" key="9">
    <source>
        <dbReference type="ARBA" id="ARBA00023002"/>
    </source>
</evidence>
<feature type="domain" description="Glutamine amidotransferase type-2" evidence="15">
    <location>
        <begin position="23"/>
        <end position="425"/>
    </location>
</feature>
<dbReference type="Pfam" id="PF00310">
    <property type="entry name" value="GATase_2"/>
    <property type="match status" value="1"/>
</dbReference>
<keyword evidence="8" id="KW-0315">Glutamine amidotransferase</keyword>